<dbReference type="PANTHER" id="PTHR43312">
    <property type="entry name" value="D-THREO-ALDOSE 1-DEHYDROGENASE"/>
    <property type="match status" value="1"/>
</dbReference>
<name>A0ABS8KQ75_9HYPH</name>
<sequence length="321" mass="33943">MQKRRLGRTGLEVSILGYGAGAVGGLFTKGAAHDQERAVARAIEAGVNYFDTAAKYGDGESERNLGRVLKALKADVVLGTKFRLTAADRADVEGLVVRSTEESLRRLGRDHVDLLQLHNPLAAVDGGDTLDVEIALNEVVPALEKLRRQGKTRFIGFSGVGEPAALLKAVDSRLFDTVQVVYNALNPSAGGPMPKGAPGLDYGRLLDRAKAADMGTIVIRALAGGALAGTTDRHPLAQQQVPPIGSAPDFAGDVARARQLEPLLKDGAASSLTELAERFVISHLNVSTMLVGYSTLQHLEEAIDAVNRGALPTATVQRISE</sequence>
<dbReference type="InterPro" id="IPR036812">
    <property type="entry name" value="NAD(P)_OxRdtase_dom_sf"/>
</dbReference>
<comment type="caution">
    <text evidence="2">The sequence shown here is derived from an EMBL/GenBank/DDBJ whole genome shotgun (WGS) entry which is preliminary data.</text>
</comment>
<reference evidence="2 3" key="1">
    <citation type="submission" date="2021-11" db="EMBL/GenBank/DDBJ databases">
        <authorList>
            <person name="Lee D.-H."/>
            <person name="Kim S.-B."/>
        </authorList>
    </citation>
    <scope>NUCLEOTIDE SEQUENCE [LARGE SCALE GENOMIC DNA]</scope>
    <source>
        <strain evidence="2 3">KCTC 52223</strain>
    </source>
</reference>
<dbReference type="PANTHER" id="PTHR43312:SF1">
    <property type="entry name" value="NADP-DEPENDENT OXIDOREDUCTASE DOMAIN-CONTAINING PROTEIN"/>
    <property type="match status" value="1"/>
</dbReference>
<dbReference type="SUPFAM" id="SSF51430">
    <property type="entry name" value="NAD(P)-linked oxidoreductase"/>
    <property type="match status" value="1"/>
</dbReference>
<dbReference type="RefSeq" id="WP_230549407.1">
    <property type="nucleotide sequence ID" value="NZ_JAJISD010000001.1"/>
</dbReference>
<gene>
    <name evidence="2" type="ORF">LJ725_04490</name>
</gene>
<dbReference type="Gene3D" id="3.20.20.100">
    <property type="entry name" value="NADP-dependent oxidoreductase domain"/>
    <property type="match status" value="1"/>
</dbReference>
<dbReference type="InterPro" id="IPR023210">
    <property type="entry name" value="NADP_OxRdtase_dom"/>
</dbReference>
<feature type="domain" description="NADP-dependent oxidoreductase" evidence="1">
    <location>
        <begin position="16"/>
        <end position="320"/>
    </location>
</feature>
<proteinExistence type="predicted"/>
<evidence type="ECO:0000313" key="2">
    <source>
        <dbReference type="EMBL" id="MCC8428211.1"/>
    </source>
</evidence>
<dbReference type="CDD" id="cd19104">
    <property type="entry name" value="AKR_unchar"/>
    <property type="match status" value="1"/>
</dbReference>
<dbReference type="InterPro" id="IPR020471">
    <property type="entry name" value="AKR"/>
</dbReference>
<dbReference type="PRINTS" id="PR00069">
    <property type="entry name" value="ALDKETRDTASE"/>
</dbReference>
<dbReference type="InterPro" id="IPR053135">
    <property type="entry name" value="AKR2_Oxidoreductase"/>
</dbReference>
<accession>A0ABS8KQ75</accession>
<evidence type="ECO:0000313" key="3">
    <source>
        <dbReference type="Proteomes" id="UP001198862"/>
    </source>
</evidence>
<dbReference type="EMBL" id="JAJISD010000001">
    <property type="protein sequence ID" value="MCC8428211.1"/>
    <property type="molecule type" value="Genomic_DNA"/>
</dbReference>
<dbReference type="Pfam" id="PF00248">
    <property type="entry name" value="Aldo_ket_red"/>
    <property type="match status" value="1"/>
</dbReference>
<organism evidence="2 3">
    <name type="scientific">Reyranella aquatilis</name>
    <dbReference type="NCBI Taxonomy" id="2035356"/>
    <lineage>
        <taxon>Bacteria</taxon>
        <taxon>Pseudomonadati</taxon>
        <taxon>Pseudomonadota</taxon>
        <taxon>Alphaproteobacteria</taxon>
        <taxon>Hyphomicrobiales</taxon>
        <taxon>Reyranellaceae</taxon>
        <taxon>Reyranella</taxon>
    </lineage>
</organism>
<dbReference type="Proteomes" id="UP001198862">
    <property type="component" value="Unassembled WGS sequence"/>
</dbReference>
<protein>
    <submittedName>
        <fullName evidence="2">Aldo/keto reductase</fullName>
    </submittedName>
</protein>
<keyword evidence="3" id="KW-1185">Reference proteome</keyword>
<evidence type="ECO:0000259" key="1">
    <source>
        <dbReference type="Pfam" id="PF00248"/>
    </source>
</evidence>